<dbReference type="Pfam" id="PF20803">
    <property type="entry name" value="PaaX_M"/>
    <property type="match status" value="1"/>
</dbReference>
<feature type="domain" description="Transcriptional repressor PaaX-like central Cas2-like" evidence="3">
    <location>
        <begin position="106"/>
        <end position="180"/>
    </location>
</feature>
<protein>
    <submittedName>
        <fullName evidence="4">PadR protein regulator of anaerobic phenylacetate metabolism</fullName>
    </submittedName>
</protein>
<sequence>MKSRFIQQWMDAFLAEHTLRANSLIITVYGDAIAPRGGTVWLGSFIRLVEALGMNARMVRTSVFRLSKEKWLVSEQIGRRSYYSLTATGRRRFEHAYRRIYDDPRQQWDGGWQVVFVGGGLLAPAQRDALRRELLWEGFGVIAPGVLAHPYADNESVLDILQATGTHDKVVVIEGRTLGALSSRPLQELVRECWNLDTIAEDYKRFSECFRPVVRAIKAARELDPEQAFCVRTLMIHEFRRVQLRDPQLPRQLLPGDWPGDVARQICSEIYLLTRQQSERHLADVLETANGPLPEAAPYFQQRFSGSNAGDTGEKA</sequence>
<dbReference type="HOGENOM" id="CLU_067515_0_0_4"/>
<dbReference type="SUPFAM" id="SSF46785">
    <property type="entry name" value="Winged helix' DNA-binding domain"/>
    <property type="match status" value="1"/>
</dbReference>
<dbReference type="Proteomes" id="UP000031637">
    <property type="component" value="Chromosome"/>
</dbReference>
<evidence type="ECO:0000313" key="5">
    <source>
        <dbReference type="Proteomes" id="UP000031637"/>
    </source>
</evidence>
<dbReference type="EMBL" id="AP012547">
    <property type="protein sequence ID" value="BAO29253.1"/>
    <property type="molecule type" value="Genomic_DNA"/>
</dbReference>
<gene>
    <name evidence="4" type="ORF">SUTH_01454</name>
</gene>
<organism evidence="4 5">
    <name type="scientific">Sulfuritalea hydrogenivorans sk43H</name>
    <dbReference type="NCBI Taxonomy" id="1223802"/>
    <lineage>
        <taxon>Bacteria</taxon>
        <taxon>Pseudomonadati</taxon>
        <taxon>Pseudomonadota</taxon>
        <taxon>Betaproteobacteria</taxon>
        <taxon>Nitrosomonadales</taxon>
        <taxon>Sterolibacteriaceae</taxon>
        <taxon>Sulfuritalea</taxon>
    </lineage>
</organism>
<dbReference type="InterPro" id="IPR048846">
    <property type="entry name" value="PaaX-like_central"/>
</dbReference>
<dbReference type="Gene3D" id="1.10.10.10">
    <property type="entry name" value="Winged helix-like DNA-binding domain superfamily/Winged helix DNA-binding domain"/>
    <property type="match status" value="1"/>
</dbReference>
<evidence type="ECO:0000259" key="3">
    <source>
        <dbReference type="Pfam" id="PF20803"/>
    </source>
</evidence>
<dbReference type="Pfam" id="PF07848">
    <property type="entry name" value="PaaX"/>
    <property type="match status" value="1"/>
</dbReference>
<dbReference type="OrthoDB" id="2270427at2"/>
<dbReference type="Gene3D" id="3.30.70.2650">
    <property type="match status" value="1"/>
</dbReference>
<dbReference type="Gene3D" id="1.20.58.1460">
    <property type="match status" value="1"/>
</dbReference>
<dbReference type="InterPro" id="IPR011965">
    <property type="entry name" value="PaaX_trns_reg"/>
</dbReference>
<accession>W0SHF5</accession>
<dbReference type="NCBIfam" id="TIGR02277">
    <property type="entry name" value="PaaX_trns_reg"/>
    <property type="match status" value="1"/>
</dbReference>
<dbReference type="PANTHER" id="PTHR30319">
    <property type="entry name" value="PHENYLACETIC ACID REGULATOR-RELATED TRANSCRIPTIONAL REPRESSOR"/>
    <property type="match status" value="1"/>
</dbReference>
<feature type="domain" description="Transcriptional repressor PaaX-like N-terminal" evidence="1">
    <location>
        <begin position="20"/>
        <end position="89"/>
    </location>
</feature>
<dbReference type="PIRSF" id="PIRSF020623">
    <property type="entry name" value="PaaX"/>
    <property type="match status" value="1"/>
</dbReference>
<dbReference type="InterPro" id="IPR036388">
    <property type="entry name" value="WH-like_DNA-bd_sf"/>
</dbReference>
<dbReference type="AlphaFoldDB" id="W0SHF5"/>
<dbReference type="RefSeq" id="WP_052473402.1">
    <property type="nucleotide sequence ID" value="NZ_AP012547.1"/>
</dbReference>
<dbReference type="InterPro" id="IPR012906">
    <property type="entry name" value="PaaX-like_N"/>
</dbReference>
<evidence type="ECO:0000259" key="2">
    <source>
        <dbReference type="Pfam" id="PF08223"/>
    </source>
</evidence>
<keyword evidence="5" id="KW-1185">Reference proteome</keyword>
<dbReference type="InterPro" id="IPR036390">
    <property type="entry name" value="WH_DNA-bd_sf"/>
</dbReference>
<dbReference type="PANTHER" id="PTHR30319:SF1">
    <property type="entry name" value="TRANSCRIPTIONAL REPRESSOR PAAX"/>
    <property type="match status" value="1"/>
</dbReference>
<dbReference type="KEGG" id="shd:SUTH_01454"/>
<name>W0SHF5_9PROT</name>
<evidence type="ECO:0000259" key="1">
    <source>
        <dbReference type="Pfam" id="PF07848"/>
    </source>
</evidence>
<dbReference type="Pfam" id="PF08223">
    <property type="entry name" value="PaaX_C"/>
    <property type="match status" value="1"/>
</dbReference>
<evidence type="ECO:0000313" key="4">
    <source>
        <dbReference type="EMBL" id="BAO29253.1"/>
    </source>
</evidence>
<feature type="domain" description="Transcriptional repressor PaaX-like C-terminal" evidence="2">
    <location>
        <begin position="194"/>
        <end position="283"/>
    </location>
</feature>
<dbReference type="InterPro" id="IPR013225">
    <property type="entry name" value="PaaX_C"/>
</dbReference>
<dbReference type="GO" id="GO:0006351">
    <property type="term" value="P:DNA-templated transcription"/>
    <property type="evidence" value="ECO:0007669"/>
    <property type="project" value="InterPro"/>
</dbReference>
<dbReference type="STRING" id="1223802.SUTH_01454"/>
<reference evidence="4 5" key="1">
    <citation type="journal article" date="2014" name="Syst. Appl. Microbiol.">
        <title>Complete genomes of freshwater sulfur oxidizers Sulfuricella denitrificans skB26 and Sulfuritalea hydrogenivorans sk43H: genetic insights into the sulfur oxidation pathway of betaproteobacteria.</title>
        <authorList>
            <person name="Watanabe T."/>
            <person name="Kojima H."/>
            <person name="Fukui M."/>
        </authorList>
    </citation>
    <scope>NUCLEOTIDE SEQUENCE [LARGE SCALE GENOMIC DNA]</scope>
    <source>
        <strain evidence="4">DSM22779</strain>
    </source>
</reference>
<proteinExistence type="predicted"/>